<dbReference type="PANTHER" id="PTHR47235">
    <property type="entry name" value="BLR6548 PROTEIN"/>
    <property type="match status" value="1"/>
</dbReference>
<evidence type="ECO:0000313" key="5">
    <source>
        <dbReference type="Proteomes" id="UP001144297"/>
    </source>
</evidence>
<name>A0A9W6LL71_9BACT</name>
<evidence type="ECO:0000256" key="1">
    <source>
        <dbReference type="ARBA" id="ARBA00010062"/>
    </source>
</evidence>
<dbReference type="Pfam" id="PF13458">
    <property type="entry name" value="Peripla_BP_6"/>
    <property type="match status" value="1"/>
</dbReference>
<dbReference type="CDD" id="cd19978">
    <property type="entry name" value="PBP1_ABC_ligand_binding-like"/>
    <property type="match status" value="1"/>
</dbReference>
<evidence type="ECO:0000259" key="3">
    <source>
        <dbReference type="Pfam" id="PF13458"/>
    </source>
</evidence>
<dbReference type="SUPFAM" id="SSF53822">
    <property type="entry name" value="Periplasmic binding protein-like I"/>
    <property type="match status" value="1"/>
</dbReference>
<proteinExistence type="inferred from homology"/>
<dbReference type="Gene3D" id="3.40.50.2300">
    <property type="match status" value="2"/>
</dbReference>
<evidence type="ECO:0000313" key="4">
    <source>
        <dbReference type="EMBL" id="GLI54018.1"/>
    </source>
</evidence>
<reference evidence="4" key="1">
    <citation type="submission" date="2022-12" db="EMBL/GenBank/DDBJ databases">
        <title>Reference genome sequencing for broad-spectrum identification of bacterial and archaeal isolates by mass spectrometry.</title>
        <authorList>
            <person name="Sekiguchi Y."/>
            <person name="Tourlousse D.M."/>
        </authorList>
    </citation>
    <scope>NUCLEOTIDE SEQUENCE</scope>
    <source>
        <strain evidence="4">TSL-P1</strain>
    </source>
</reference>
<organism evidence="4 5">
    <name type="scientific">Thermodesulfovibrio yellowstonii</name>
    <dbReference type="NCBI Taxonomy" id="28262"/>
    <lineage>
        <taxon>Bacteria</taxon>
        <taxon>Pseudomonadati</taxon>
        <taxon>Nitrospirota</taxon>
        <taxon>Thermodesulfovibrionia</taxon>
        <taxon>Thermodesulfovibrionales</taxon>
        <taxon>Thermodesulfovibrionaceae</taxon>
        <taxon>Thermodesulfovibrio</taxon>
    </lineage>
</organism>
<keyword evidence="2" id="KW-0732">Signal</keyword>
<dbReference type="Proteomes" id="UP001144297">
    <property type="component" value="Unassembled WGS sequence"/>
</dbReference>
<feature type="domain" description="Leucine-binding protein" evidence="3">
    <location>
        <begin position="36"/>
        <end position="404"/>
    </location>
</feature>
<dbReference type="InterPro" id="IPR028082">
    <property type="entry name" value="Peripla_BP_I"/>
</dbReference>
<protein>
    <submittedName>
        <fullName evidence="4">ABC transporter substrate-binding protein</fullName>
    </submittedName>
</protein>
<dbReference type="PANTHER" id="PTHR47235:SF1">
    <property type="entry name" value="BLR6548 PROTEIN"/>
    <property type="match status" value="1"/>
</dbReference>
<comment type="similarity">
    <text evidence="1">Belongs to the leucine-binding protein family.</text>
</comment>
<sequence length="419" mass="47464">MSGSVLKLFLVICLLLIPSLLTGVQLLFAEQQNDSIVLGMSAAFKGPSRGLGIELYRGAMAYFEHINKNGGIYGKKIVIKAYDDGYNPSPTIKNTIKLVEEDKVFTLFNYVGTPTVTRILPILKSYSNRNIYLFFPFTGALPHRKPPYNEYVFNLRASYEQETGGLVENFIKIGRKKIGIFYQADAYGRSGWDGVRKTLAEYGSKIVAEATYKRGAKYSESFRKQVEILKNAGADAVISVGAYAACAGFIRDARDAGWDVPIANVSFTGSEFMINLLLEEEKKTGKKYTYNLINSQVVPSYEDMSLSAVRQYRTLMDNYNPMVPSEIMEKDYKPLKYSFVSFEGFLNAKVIVEVLKRLGKEPKRENIKKVVENIKNLDIGIDEKISFSSIKHQALDKVYYTTYKNNKFVPIKDWSEWKK</sequence>
<dbReference type="AlphaFoldDB" id="A0A9W6LL71"/>
<accession>A0A9W6LL71</accession>
<comment type="caution">
    <text evidence="4">The sequence shown here is derived from an EMBL/GenBank/DDBJ whole genome shotgun (WGS) entry which is preliminary data.</text>
</comment>
<evidence type="ECO:0000256" key="2">
    <source>
        <dbReference type="ARBA" id="ARBA00022729"/>
    </source>
</evidence>
<gene>
    <name evidence="4" type="ORF">TISLANDTSLP1_17110</name>
</gene>
<keyword evidence="5" id="KW-1185">Reference proteome</keyword>
<dbReference type="EMBL" id="BSDX01000001">
    <property type="protein sequence ID" value="GLI54018.1"/>
    <property type="molecule type" value="Genomic_DNA"/>
</dbReference>
<dbReference type="InterPro" id="IPR028081">
    <property type="entry name" value="Leu-bd"/>
</dbReference>